<dbReference type="Proteomes" id="UP001188597">
    <property type="component" value="Unassembled WGS sequence"/>
</dbReference>
<comment type="caution">
    <text evidence="2">The sequence shown here is derived from an EMBL/GenBank/DDBJ whole genome shotgun (WGS) entry which is preliminary data.</text>
</comment>
<dbReference type="AlphaFoldDB" id="A0AA89AHT1"/>
<protein>
    <recommendedName>
        <fullName evidence="1">FAR1 domain-containing protein</fullName>
    </recommendedName>
</protein>
<evidence type="ECO:0000259" key="1">
    <source>
        <dbReference type="Pfam" id="PF03101"/>
    </source>
</evidence>
<dbReference type="EMBL" id="JAVXUP010002550">
    <property type="protein sequence ID" value="KAK3002670.1"/>
    <property type="molecule type" value="Genomic_DNA"/>
</dbReference>
<sequence>MADTGKTHMASQNFQLIEQIDANECLTDHDILDTHMHDELETVDCDVWGLSYCDDEVEKLKENETYGSFEDFKSEHVAGKTFDTQEATYKFCNQYALLNGFGTRKHNAHKIMATGAIFRRQFGFKKLDDKRLNGNEKRRRDLRTCCEAMMQVTLLKKLGMWVVDKFQDVHNHPLTTTPSKVIKHPSHSNYHRTNVCKSLVADLNNEGLRPSQITRVLNVMKPSEEADVTPRQCSSIIRVERKNNTIEDFEPGWVDLNEKYDVKGNFGSKTCTTYVHIGRSHFSTILFLLA</sequence>
<keyword evidence="3" id="KW-1185">Reference proteome</keyword>
<proteinExistence type="predicted"/>
<name>A0AA89AHT1_9ASTE</name>
<reference evidence="2" key="1">
    <citation type="submission" date="2022-12" db="EMBL/GenBank/DDBJ databases">
        <title>Draft genome assemblies for two species of Escallonia (Escalloniales).</title>
        <authorList>
            <person name="Chanderbali A."/>
            <person name="Dervinis C."/>
            <person name="Anghel I."/>
            <person name="Soltis D."/>
            <person name="Soltis P."/>
            <person name="Zapata F."/>
        </authorList>
    </citation>
    <scope>NUCLEOTIDE SEQUENCE</scope>
    <source>
        <strain evidence="2">UCBG64.0493</strain>
        <tissue evidence="2">Leaf</tissue>
    </source>
</reference>
<evidence type="ECO:0000313" key="2">
    <source>
        <dbReference type="EMBL" id="KAK3002670.1"/>
    </source>
</evidence>
<dbReference type="PANTHER" id="PTHR46328">
    <property type="entry name" value="FAR-RED IMPAIRED RESPONSIVE (FAR1) FAMILY PROTEIN-RELATED"/>
    <property type="match status" value="1"/>
</dbReference>
<dbReference type="PANTHER" id="PTHR46328:SF41">
    <property type="entry name" value="FAR1 DNA BINDING DOMAIN, FHY3_FAR1 FAMILY-RELATED"/>
    <property type="match status" value="1"/>
</dbReference>
<accession>A0AA89AHT1</accession>
<feature type="domain" description="FAR1" evidence="1">
    <location>
        <begin position="91"/>
        <end position="175"/>
    </location>
</feature>
<organism evidence="2 3">
    <name type="scientific">Escallonia herrerae</name>
    <dbReference type="NCBI Taxonomy" id="1293975"/>
    <lineage>
        <taxon>Eukaryota</taxon>
        <taxon>Viridiplantae</taxon>
        <taxon>Streptophyta</taxon>
        <taxon>Embryophyta</taxon>
        <taxon>Tracheophyta</taxon>
        <taxon>Spermatophyta</taxon>
        <taxon>Magnoliopsida</taxon>
        <taxon>eudicotyledons</taxon>
        <taxon>Gunneridae</taxon>
        <taxon>Pentapetalae</taxon>
        <taxon>asterids</taxon>
        <taxon>campanulids</taxon>
        <taxon>Escalloniales</taxon>
        <taxon>Escalloniaceae</taxon>
        <taxon>Escallonia</taxon>
    </lineage>
</organism>
<evidence type="ECO:0000313" key="3">
    <source>
        <dbReference type="Proteomes" id="UP001188597"/>
    </source>
</evidence>
<gene>
    <name evidence="2" type="ORF">RJ639_018647</name>
</gene>
<dbReference type="Pfam" id="PF03101">
    <property type="entry name" value="FAR1"/>
    <property type="match status" value="1"/>
</dbReference>
<dbReference type="InterPro" id="IPR004330">
    <property type="entry name" value="FAR1_DNA_bnd_dom"/>
</dbReference>